<dbReference type="SUPFAM" id="SSF56672">
    <property type="entry name" value="DNA/RNA polymerases"/>
    <property type="match status" value="1"/>
</dbReference>
<keyword evidence="1" id="KW-0227">DNA damage</keyword>
<dbReference type="GO" id="GO:0016740">
    <property type="term" value="F:transferase activity"/>
    <property type="evidence" value="ECO:0007669"/>
    <property type="project" value="UniProtKB-KW"/>
</dbReference>
<dbReference type="Gene3D" id="3.40.1170.60">
    <property type="match status" value="1"/>
</dbReference>
<name>A0A0F6QVK1_9CORY</name>
<evidence type="ECO:0000313" key="3">
    <source>
        <dbReference type="Proteomes" id="UP000033566"/>
    </source>
</evidence>
<proteinExistence type="predicted"/>
<dbReference type="HOGENOM" id="CLU_026357_0_0_11"/>
<dbReference type="Pfam" id="PF00817">
    <property type="entry name" value="IMS"/>
    <property type="match status" value="1"/>
</dbReference>
<organism evidence="2 3">
    <name type="scientific">Corynebacterium camporealensis</name>
    <dbReference type="NCBI Taxonomy" id="161896"/>
    <lineage>
        <taxon>Bacteria</taxon>
        <taxon>Bacillati</taxon>
        <taxon>Actinomycetota</taxon>
        <taxon>Actinomycetes</taxon>
        <taxon>Mycobacteriales</taxon>
        <taxon>Corynebacteriaceae</taxon>
        <taxon>Corynebacterium</taxon>
    </lineage>
</organism>
<dbReference type="AlphaFoldDB" id="A0A0F6QVK1"/>
<dbReference type="InterPro" id="IPR001126">
    <property type="entry name" value="UmuC"/>
</dbReference>
<gene>
    <name evidence="2" type="ORF">UL81_02195</name>
</gene>
<dbReference type="STRING" id="161896.UL81_02195"/>
<dbReference type="InterPro" id="IPR043502">
    <property type="entry name" value="DNA/RNA_pol_sf"/>
</dbReference>
<dbReference type="PANTHER" id="PTHR35369">
    <property type="entry name" value="BLR3025 PROTEIN-RELATED"/>
    <property type="match status" value="1"/>
</dbReference>
<keyword evidence="3" id="KW-1185">Reference proteome</keyword>
<protein>
    <submittedName>
        <fullName evidence="2">Nucleotidyltransferase/DNA polymerase involved in DNA repair</fullName>
    </submittedName>
</protein>
<dbReference type="CDD" id="cd03468">
    <property type="entry name" value="PolY_like"/>
    <property type="match status" value="1"/>
</dbReference>
<dbReference type="PATRIC" id="fig|161896.4.peg.432"/>
<dbReference type="GO" id="GO:0006281">
    <property type="term" value="P:DNA repair"/>
    <property type="evidence" value="ECO:0007669"/>
    <property type="project" value="InterPro"/>
</dbReference>
<dbReference type="EMBL" id="CP011311">
    <property type="protein sequence ID" value="AKE38420.1"/>
    <property type="molecule type" value="Genomic_DNA"/>
</dbReference>
<dbReference type="PROSITE" id="PS50173">
    <property type="entry name" value="UMUC"/>
    <property type="match status" value="1"/>
</dbReference>
<evidence type="ECO:0000313" key="2">
    <source>
        <dbReference type="EMBL" id="AKE38420.1"/>
    </source>
</evidence>
<reference evidence="2 3" key="1">
    <citation type="journal article" date="2015" name="Genome Announc.">
        <title>Complete Genome Sequence of Corynebacterium camporealensis DSM 44610, Isolated from the Milk of a Manchega Sheep with Subclinical Mastitis.</title>
        <authorList>
            <person name="Ruckert C."/>
            <person name="Albersmeier A."/>
            <person name="Winkler A."/>
            <person name="Tauch A."/>
        </authorList>
    </citation>
    <scope>NUCLEOTIDE SEQUENCE [LARGE SCALE GENOMIC DNA]</scope>
    <source>
        <strain evidence="2 3">DSM 44610</strain>
    </source>
</reference>
<dbReference type="Proteomes" id="UP000033566">
    <property type="component" value="Chromosome"/>
</dbReference>
<sequence>MRVAALWFPDWPIQAAQLDGPAAVASQHQIAVCNSAARQVGVRRGMRVRQAQALCPQLQLIDANPDHDGALFSEVADGLDAVASAVEVLRPGLVIVDAAAAGRFHGSEDVALEMLIDATATRNLNSQLGVADEIATALIAARAQEWGAVVPRGGSREFLAPQPVNALSAEVALGCDVAVVDKLQQLGVRTLGDVADLSVGQVTTRFGQPGLRAHEIARAKPDRRVAPELARPDLAVEVEEEIDRVDAAAFGARQLAARLHQRLSAAGLSCLRLRVAAELSSGEWIERVWRTREALTERATADRVRWQLDGWLRQRREAACIIRLRLEPVEVAAPQGAGLWGGEDNAAQQVIERVQSQLGIDKVLQPRLRGGRGVAERIALVPYGEPAEAGQAWEGQIPAPLPALLGQGTADIHDATGHAVFVTAEALLSADPAWVQVRQDLQAVEAWAGPWPADEGWWTPHNNRVARLQVVGANQKAWLLAWTHGQWHIEAEYS</sequence>
<keyword evidence="2" id="KW-0808">Transferase</keyword>
<evidence type="ECO:0000256" key="1">
    <source>
        <dbReference type="ARBA" id="ARBA00022763"/>
    </source>
</evidence>
<dbReference type="RefSeq" id="WP_046453206.1">
    <property type="nucleotide sequence ID" value="NZ_CP011311.1"/>
</dbReference>
<dbReference type="OrthoDB" id="5244088at2"/>
<dbReference type="PANTHER" id="PTHR35369:SF2">
    <property type="entry name" value="BLR3025 PROTEIN"/>
    <property type="match status" value="1"/>
</dbReference>
<dbReference type="InterPro" id="IPR050356">
    <property type="entry name" value="SulA_CellDiv_inhibitor"/>
</dbReference>
<dbReference type="KEGG" id="ccj:UL81_02195"/>
<accession>A0A0F6QVK1</accession>